<dbReference type="KEGG" id="caj:CIG1485E_0947"/>
<dbReference type="Proteomes" id="UP000028486">
    <property type="component" value="Chromosome"/>
</dbReference>
<dbReference type="EMBL" id="CP009043">
    <property type="protein sequence ID" value="AII14785.1"/>
    <property type="molecule type" value="Genomic_DNA"/>
</dbReference>
<sequence>MKSKKLLNFWIFITLISIFCISVFNYYVDSLNIFGRNNNINLATQKLAEGNIIAGLQNFDERAFKQHIILNLKKEPDFVAIGSSRIMQLRTKMIADNIIFHNYGVSGASLEDYLGLIQIHYDKFKNYPKNIIIGIDPWIFNKNNGQNRYKSFGDYYLKFKNKLLNTKEKTTKISNNIFKLLSIEYTLTNISSLKKEKFYIVKDTNIDDYLRESDGSLHYPFEYRYPDTNRVKRDAIAYAINNQVYSLEMFKYLSNTKIFEDFIKHLILNGTKIYFFLPPYNPYTYDLLIQNPKYTIINDIEIYLKNFAKQNNIQVLGSYNPHTYMLKNEDFFDGMHGLDIVCAKIFKDIKL</sequence>
<feature type="transmembrane region" description="Helical" evidence="1">
    <location>
        <begin position="7"/>
        <end position="28"/>
    </location>
</feature>
<dbReference type="RefSeq" id="WP_038454280.1">
    <property type="nucleotide sequence ID" value="NZ_CP009043.1"/>
</dbReference>
<keyword evidence="3" id="KW-1185">Reference proteome</keyword>
<accession>A0A076F983</accession>
<gene>
    <name evidence="2" type="ORF">CIG1485E_0947</name>
</gene>
<organism evidence="2 3">
    <name type="scientific">Campylobacter iguaniorum</name>
    <dbReference type="NCBI Taxonomy" id="1244531"/>
    <lineage>
        <taxon>Bacteria</taxon>
        <taxon>Pseudomonadati</taxon>
        <taxon>Campylobacterota</taxon>
        <taxon>Epsilonproteobacteria</taxon>
        <taxon>Campylobacterales</taxon>
        <taxon>Campylobacteraceae</taxon>
        <taxon>Campylobacter</taxon>
    </lineage>
</organism>
<keyword evidence="1" id="KW-1133">Transmembrane helix</keyword>
<evidence type="ECO:0000256" key="1">
    <source>
        <dbReference type="SAM" id="Phobius"/>
    </source>
</evidence>
<dbReference type="STRING" id="1244531.CIG2463D_0947"/>
<dbReference type="HOGENOM" id="CLU_786865_0_0_7"/>
<dbReference type="eggNOG" id="ENOG50316A3">
    <property type="taxonomic scope" value="Bacteria"/>
</dbReference>
<evidence type="ECO:0000313" key="2">
    <source>
        <dbReference type="EMBL" id="AII14785.1"/>
    </source>
</evidence>
<proteinExistence type="predicted"/>
<keyword evidence="1" id="KW-0812">Transmembrane</keyword>
<protein>
    <submittedName>
        <fullName evidence="2">Uncharacterized protein</fullName>
    </submittedName>
</protein>
<reference evidence="3" key="1">
    <citation type="journal article" date="2014" name="Genome Announc.">
        <title>Complete Genome Sequence of Campylobacter iguaniorum Strain 1485ET, Isolated from a Bearded Dragon (Pogona vitticeps).</title>
        <authorList>
            <person name="Gilbert M.J."/>
            <person name="Miller W.G."/>
            <person name="Yee E."/>
            <person name="Kik M."/>
            <person name="Wagenaar J.A."/>
            <person name="Duim B."/>
        </authorList>
    </citation>
    <scope>NUCLEOTIDE SEQUENCE [LARGE SCALE GENOMIC DNA]</scope>
    <source>
        <strain evidence="3">1485E</strain>
    </source>
</reference>
<name>A0A076F983_9BACT</name>
<keyword evidence="1" id="KW-0472">Membrane</keyword>
<dbReference type="OrthoDB" id="1835489at2"/>
<evidence type="ECO:0000313" key="3">
    <source>
        <dbReference type="Proteomes" id="UP000028486"/>
    </source>
</evidence>
<dbReference type="AlphaFoldDB" id="A0A076F983"/>